<dbReference type="Proteomes" id="UP000001307">
    <property type="component" value="Unassembled WGS sequence"/>
</dbReference>
<dbReference type="InterPro" id="IPR036259">
    <property type="entry name" value="MFS_trans_sf"/>
</dbReference>
<dbReference type="PANTHER" id="PTHR28658">
    <property type="entry name" value="TRANSMEMBRANE PROTEIN 180"/>
    <property type="match status" value="1"/>
</dbReference>
<dbReference type="CDD" id="cd17481">
    <property type="entry name" value="MFS_MFSD13A"/>
    <property type="match status" value="1"/>
</dbReference>
<feature type="transmembrane region" description="Helical" evidence="1">
    <location>
        <begin position="177"/>
        <end position="202"/>
    </location>
</feature>
<dbReference type="SUPFAM" id="SSF103473">
    <property type="entry name" value="MFS general substrate transporter"/>
    <property type="match status" value="2"/>
</dbReference>
<feature type="transmembrane region" description="Helical" evidence="1">
    <location>
        <begin position="91"/>
        <end position="108"/>
    </location>
</feature>
<dbReference type="InterPro" id="IPR040035">
    <property type="entry name" value="TMEM180"/>
</dbReference>
<keyword evidence="1" id="KW-1133">Transmembrane helix</keyword>
<keyword evidence="1" id="KW-0812">Transmembrane</keyword>
<gene>
    <name evidence="2" type="ORF">GSOID_T00003576001</name>
</gene>
<name>E4X7N7_OIKDI</name>
<keyword evidence="3" id="KW-1185">Reference proteome</keyword>
<dbReference type="Gene3D" id="1.20.1250.20">
    <property type="entry name" value="MFS general substrate transporter like domains"/>
    <property type="match status" value="1"/>
</dbReference>
<feature type="transmembrane region" description="Helical" evidence="1">
    <location>
        <begin position="9"/>
        <end position="28"/>
    </location>
</feature>
<accession>E4X7N7</accession>
<feature type="transmembrane region" description="Helical" evidence="1">
    <location>
        <begin position="154"/>
        <end position="171"/>
    </location>
</feature>
<evidence type="ECO:0000256" key="1">
    <source>
        <dbReference type="SAM" id="Phobius"/>
    </source>
</evidence>
<evidence type="ECO:0008006" key="4">
    <source>
        <dbReference type="Google" id="ProtNLM"/>
    </source>
</evidence>
<dbReference type="InParanoid" id="E4X7N7"/>
<evidence type="ECO:0000313" key="3">
    <source>
        <dbReference type="Proteomes" id="UP000001307"/>
    </source>
</evidence>
<evidence type="ECO:0000313" key="2">
    <source>
        <dbReference type="EMBL" id="CBY18710.1"/>
    </source>
</evidence>
<dbReference type="OrthoDB" id="62987at2759"/>
<feature type="transmembrane region" description="Helical" evidence="1">
    <location>
        <begin position="250"/>
        <end position="271"/>
    </location>
</feature>
<protein>
    <recommendedName>
        <fullName evidence="4">Transmembrane protein 180</fullName>
    </recommendedName>
</protein>
<dbReference type="Pfam" id="PF13347">
    <property type="entry name" value="MFS_2"/>
    <property type="match status" value="1"/>
</dbReference>
<sequence>MSALRKRAYGLLAFFLAIVHNVFLIYHVDVYVYSYKVDKASFWLGEIIFLLWNSINDPLFGYLSDVDLVSENEKKCHAEDLVLRRLKSIRIYGPLLCISFFLFWTPVLPIWSHFVVGICLYDSFLTVMDLNMNSLLADISSSIEERTALSKSRSLGNIVASISVFISYAVWDQSSLRYFKIFCFCISIISGVGFYITSSILISQFELKSSLSEISPRSSILGSIKMPSLKPAAIVAALSYLCQLCSMKNFLYFVMMSLIQVFHCHFNSSFMPLFVSLLLKDHFPSYFCPLLMGLSFLLPHLNNFYFLRLCQKQGTYHVIQGLLVIKFLLAFAVYIADVNLLWLIAIFILSNRIFTEGICRLCDLVIADLIDQDFVENERKVTASAFFYGTAALLTKPGQSLAPMIGTVLLTVAAGSEDIRARTEQEALTQEDFKSYCLVLTGVPMICSIVQILIWKKFDLKGGKLRYIKSVRQKQELHSI</sequence>
<feature type="transmembrane region" description="Helical" evidence="1">
    <location>
        <begin position="433"/>
        <end position="455"/>
    </location>
</feature>
<feature type="transmembrane region" description="Helical" evidence="1">
    <location>
        <begin position="283"/>
        <end position="306"/>
    </location>
</feature>
<feature type="transmembrane region" description="Helical" evidence="1">
    <location>
        <begin position="327"/>
        <end position="348"/>
    </location>
</feature>
<dbReference type="PANTHER" id="PTHR28658:SF3">
    <property type="entry name" value="TRANSMEMBRANE PROTEIN 180"/>
    <property type="match status" value="1"/>
</dbReference>
<proteinExistence type="predicted"/>
<organism evidence="2">
    <name type="scientific">Oikopleura dioica</name>
    <name type="common">Tunicate</name>
    <dbReference type="NCBI Taxonomy" id="34765"/>
    <lineage>
        <taxon>Eukaryota</taxon>
        <taxon>Metazoa</taxon>
        <taxon>Chordata</taxon>
        <taxon>Tunicata</taxon>
        <taxon>Appendicularia</taxon>
        <taxon>Copelata</taxon>
        <taxon>Oikopleuridae</taxon>
        <taxon>Oikopleura</taxon>
    </lineage>
</organism>
<dbReference type="EMBL" id="FN653028">
    <property type="protein sequence ID" value="CBY18710.1"/>
    <property type="molecule type" value="Genomic_DNA"/>
</dbReference>
<reference evidence="2" key="1">
    <citation type="journal article" date="2010" name="Science">
        <title>Plasticity of animal genome architecture unmasked by rapid evolution of a pelagic tunicate.</title>
        <authorList>
            <person name="Denoeud F."/>
            <person name="Henriet S."/>
            <person name="Mungpakdee S."/>
            <person name="Aury J.M."/>
            <person name="Da Silva C."/>
            <person name="Brinkmann H."/>
            <person name="Mikhaleva J."/>
            <person name="Olsen L.C."/>
            <person name="Jubin C."/>
            <person name="Canestro C."/>
            <person name="Bouquet J.M."/>
            <person name="Danks G."/>
            <person name="Poulain J."/>
            <person name="Campsteijn C."/>
            <person name="Adamski M."/>
            <person name="Cross I."/>
            <person name="Yadetie F."/>
            <person name="Muffato M."/>
            <person name="Louis A."/>
            <person name="Butcher S."/>
            <person name="Tsagkogeorga G."/>
            <person name="Konrad A."/>
            <person name="Singh S."/>
            <person name="Jensen M.F."/>
            <person name="Cong E.H."/>
            <person name="Eikeseth-Otteraa H."/>
            <person name="Noel B."/>
            <person name="Anthouard V."/>
            <person name="Porcel B.M."/>
            <person name="Kachouri-Lafond R."/>
            <person name="Nishino A."/>
            <person name="Ugolini M."/>
            <person name="Chourrout P."/>
            <person name="Nishida H."/>
            <person name="Aasland R."/>
            <person name="Huzurbazar S."/>
            <person name="Westhof E."/>
            <person name="Delsuc F."/>
            <person name="Lehrach H."/>
            <person name="Reinhardt R."/>
            <person name="Weissenbach J."/>
            <person name="Roy S.W."/>
            <person name="Artiguenave F."/>
            <person name="Postlethwait J.H."/>
            <person name="Manak J.R."/>
            <person name="Thompson E.M."/>
            <person name="Jaillon O."/>
            <person name="Du Pasquier L."/>
            <person name="Boudinot P."/>
            <person name="Liberles D.A."/>
            <person name="Volff J.N."/>
            <person name="Philippe H."/>
            <person name="Lenhard B."/>
            <person name="Roest Crollius H."/>
            <person name="Wincker P."/>
            <person name="Chourrout D."/>
        </authorList>
    </citation>
    <scope>NUCLEOTIDE SEQUENCE [LARGE SCALE GENOMIC DNA]</scope>
</reference>
<dbReference type="AlphaFoldDB" id="E4X7N7"/>
<keyword evidence="1" id="KW-0472">Membrane</keyword>